<dbReference type="AlphaFoldDB" id="A0A6A6C2Z6"/>
<protein>
    <submittedName>
        <fullName evidence="1">Uncharacterized protein</fullName>
    </submittedName>
</protein>
<evidence type="ECO:0000313" key="1">
    <source>
        <dbReference type="EMBL" id="KAF2160119.1"/>
    </source>
</evidence>
<proteinExistence type="predicted"/>
<dbReference type="GeneID" id="54567666"/>
<sequence length="158" mass="17427">MSAVSVSLMMFVAYPRPGTYYVIMRIHGTGPNMLNKRSQNQSKVLERTEIVCAEPAPESEFEKPRCDRKPKVATLQPDTIANIQPMLMQMPILSSTPPATQYQIPYRASLPFASAQGQCYSGSIDNNQYADGINAADSNHLELSNIVDVSFPVLSTNN</sequence>
<evidence type="ECO:0000313" key="2">
    <source>
        <dbReference type="Proteomes" id="UP000799537"/>
    </source>
</evidence>
<dbReference type="RefSeq" id="XP_033661008.1">
    <property type="nucleotide sequence ID" value="XM_033814394.1"/>
</dbReference>
<keyword evidence="2" id="KW-1185">Reference proteome</keyword>
<dbReference type="Proteomes" id="UP000799537">
    <property type="component" value="Unassembled WGS sequence"/>
</dbReference>
<organism evidence="1 2">
    <name type="scientific">Zasmidium cellare ATCC 36951</name>
    <dbReference type="NCBI Taxonomy" id="1080233"/>
    <lineage>
        <taxon>Eukaryota</taxon>
        <taxon>Fungi</taxon>
        <taxon>Dikarya</taxon>
        <taxon>Ascomycota</taxon>
        <taxon>Pezizomycotina</taxon>
        <taxon>Dothideomycetes</taxon>
        <taxon>Dothideomycetidae</taxon>
        <taxon>Mycosphaerellales</taxon>
        <taxon>Mycosphaerellaceae</taxon>
        <taxon>Zasmidium</taxon>
    </lineage>
</organism>
<gene>
    <name evidence="1" type="ORF">M409DRAFT_60229</name>
</gene>
<name>A0A6A6C2Z6_ZASCE</name>
<reference evidence="1" key="1">
    <citation type="journal article" date="2020" name="Stud. Mycol.">
        <title>101 Dothideomycetes genomes: a test case for predicting lifestyles and emergence of pathogens.</title>
        <authorList>
            <person name="Haridas S."/>
            <person name="Albert R."/>
            <person name="Binder M."/>
            <person name="Bloem J."/>
            <person name="Labutti K."/>
            <person name="Salamov A."/>
            <person name="Andreopoulos B."/>
            <person name="Baker S."/>
            <person name="Barry K."/>
            <person name="Bills G."/>
            <person name="Bluhm B."/>
            <person name="Cannon C."/>
            <person name="Castanera R."/>
            <person name="Culley D."/>
            <person name="Daum C."/>
            <person name="Ezra D."/>
            <person name="Gonzalez J."/>
            <person name="Henrissat B."/>
            <person name="Kuo A."/>
            <person name="Liang C."/>
            <person name="Lipzen A."/>
            <person name="Lutzoni F."/>
            <person name="Magnuson J."/>
            <person name="Mondo S."/>
            <person name="Nolan M."/>
            <person name="Ohm R."/>
            <person name="Pangilinan J."/>
            <person name="Park H.-J."/>
            <person name="Ramirez L."/>
            <person name="Alfaro M."/>
            <person name="Sun H."/>
            <person name="Tritt A."/>
            <person name="Yoshinaga Y."/>
            <person name="Zwiers L.-H."/>
            <person name="Turgeon B."/>
            <person name="Goodwin S."/>
            <person name="Spatafora J."/>
            <person name="Crous P."/>
            <person name="Grigoriev I."/>
        </authorList>
    </citation>
    <scope>NUCLEOTIDE SEQUENCE</scope>
    <source>
        <strain evidence="1">ATCC 36951</strain>
    </source>
</reference>
<accession>A0A6A6C2Z6</accession>
<dbReference type="EMBL" id="ML993629">
    <property type="protein sequence ID" value="KAF2160119.1"/>
    <property type="molecule type" value="Genomic_DNA"/>
</dbReference>